<feature type="domain" description="Reverse transcriptase" evidence="2">
    <location>
        <begin position="575"/>
        <end position="684"/>
    </location>
</feature>
<sequence>MEKQGNDFSKVLSEIHDSLMTMNAKQGETQVAIVKLDVGISNWRPQVDAAVQELREEISDIHRQVEHLEKETVNKEVATNPTRPDLREGKRKPPLLSTSRRMVSNSRGNGVSGGRSFTNRRSREEEFMENLNSIGGRGSWEANHSDYGRNGNCEFKENDLFGESGERHYNHRVPKLDFPVFDGVDPMDCCMKCKHYFDVCSTLLGLWVRVATIYFKDYFGRFDELMTELLVYDPAVNVLYLTHKFTDGLRKEIRNAVMLHRPRDLETAFALALVQEELTETSVNKEVRRIENDGFQRLSSKGTYPFSSTTPSKSMNGTENSQGEERGVPWTEGSKIGNTTNDKMAALKAYRRAQGLCYEQEVEEQPNELTENIHFESEVLALSVQAIQGSETEGTIKLLGQIQGLEILILVDSGQHCGYAMILGMDWLSQHSLMSIDWAHKKLALWKLGGPINLEVQDLFLLLYEQEVEEQPDAFTENIHFESEVLALSVQAIQGSKTEGTIRLLGQIQGPEILILVDSDITIGFLSSKIATKILGVEPLSHPVKGMDWLSQHSPMSIDWAHKKLALWKLGGTINLQDELLDELARSHWFTKLDLRSGYHQIRMHVQDEHKTALKTHSGHYEFRVIPFGLTSAPATFRGVMNSAFATLLRRCVLVFVDDILIYKSNDEIAGSQDRKVMQHLIKEHLTRAQLHMKQQANQHRSERSFTVGDRV</sequence>
<dbReference type="eggNOG" id="KOG0017">
    <property type="taxonomic scope" value="Eukaryota"/>
</dbReference>
<dbReference type="Gene3D" id="3.10.10.10">
    <property type="entry name" value="HIV Type 1 Reverse Transcriptase, subunit A, domain 1"/>
    <property type="match status" value="1"/>
</dbReference>
<accession>J3M5W8</accession>
<keyword evidence="4" id="KW-1185">Reference proteome</keyword>
<evidence type="ECO:0000256" key="1">
    <source>
        <dbReference type="SAM" id="MobiDB-lite"/>
    </source>
</evidence>
<feature type="region of interest" description="Disordered" evidence="1">
    <location>
        <begin position="299"/>
        <end position="338"/>
    </location>
</feature>
<reference evidence="3" key="2">
    <citation type="submission" date="2013-04" db="UniProtKB">
        <authorList>
            <consortium name="EnsemblPlants"/>
        </authorList>
    </citation>
    <scope>IDENTIFICATION</scope>
</reference>
<dbReference type="Gene3D" id="3.30.70.270">
    <property type="match status" value="1"/>
</dbReference>
<evidence type="ECO:0000259" key="2">
    <source>
        <dbReference type="Pfam" id="PF00078"/>
    </source>
</evidence>
<dbReference type="AlphaFoldDB" id="J3M5W8"/>
<evidence type="ECO:0000313" key="3">
    <source>
        <dbReference type="EnsemblPlants" id="OB05G19920.1"/>
    </source>
</evidence>
<dbReference type="CDD" id="cd01647">
    <property type="entry name" value="RT_LTR"/>
    <property type="match status" value="1"/>
</dbReference>
<dbReference type="InterPro" id="IPR043128">
    <property type="entry name" value="Rev_trsase/Diguanyl_cyclase"/>
</dbReference>
<dbReference type="PANTHER" id="PTHR24559:SF450">
    <property type="entry name" value="RNA-DIRECTED DNA POLYMERASE HOMOLOG"/>
    <property type="match status" value="1"/>
</dbReference>
<name>J3M5W8_ORYBR</name>
<dbReference type="PANTHER" id="PTHR24559">
    <property type="entry name" value="TRANSPOSON TY3-I GAG-POL POLYPROTEIN"/>
    <property type="match status" value="1"/>
</dbReference>
<dbReference type="Pfam" id="PF00078">
    <property type="entry name" value="RVT_1"/>
    <property type="match status" value="1"/>
</dbReference>
<dbReference type="OMA" id="WAHKKLA"/>
<dbReference type="EnsemblPlants" id="OB05G19920.1">
    <property type="protein sequence ID" value="OB05G19920.1"/>
    <property type="gene ID" value="OB05G19920"/>
</dbReference>
<evidence type="ECO:0000313" key="4">
    <source>
        <dbReference type="Proteomes" id="UP000006038"/>
    </source>
</evidence>
<dbReference type="Proteomes" id="UP000006038">
    <property type="component" value="Chromosome 5"/>
</dbReference>
<dbReference type="InterPro" id="IPR000477">
    <property type="entry name" value="RT_dom"/>
</dbReference>
<dbReference type="InterPro" id="IPR053134">
    <property type="entry name" value="RNA-dir_DNA_polymerase"/>
</dbReference>
<reference evidence="3" key="1">
    <citation type="journal article" date="2013" name="Nat. Commun.">
        <title>Whole-genome sequencing of Oryza brachyantha reveals mechanisms underlying Oryza genome evolution.</title>
        <authorList>
            <person name="Chen J."/>
            <person name="Huang Q."/>
            <person name="Gao D."/>
            <person name="Wang J."/>
            <person name="Lang Y."/>
            <person name="Liu T."/>
            <person name="Li B."/>
            <person name="Bai Z."/>
            <person name="Luis Goicoechea J."/>
            <person name="Liang C."/>
            <person name="Chen C."/>
            <person name="Zhang W."/>
            <person name="Sun S."/>
            <person name="Liao Y."/>
            <person name="Zhang X."/>
            <person name="Yang L."/>
            <person name="Song C."/>
            <person name="Wang M."/>
            <person name="Shi J."/>
            <person name="Liu G."/>
            <person name="Liu J."/>
            <person name="Zhou H."/>
            <person name="Zhou W."/>
            <person name="Yu Q."/>
            <person name="An N."/>
            <person name="Chen Y."/>
            <person name="Cai Q."/>
            <person name="Wang B."/>
            <person name="Liu B."/>
            <person name="Min J."/>
            <person name="Huang Y."/>
            <person name="Wu H."/>
            <person name="Li Z."/>
            <person name="Zhang Y."/>
            <person name="Yin Y."/>
            <person name="Song W."/>
            <person name="Jiang J."/>
            <person name="Jackson S.A."/>
            <person name="Wing R.A."/>
            <person name="Wang J."/>
            <person name="Chen M."/>
        </authorList>
    </citation>
    <scope>NUCLEOTIDE SEQUENCE [LARGE SCALE GENOMIC DNA]</scope>
    <source>
        <strain evidence="3">cv. IRGC 101232</strain>
    </source>
</reference>
<feature type="compositionally biased region" description="Polar residues" evidence="1">
    <location>
        <begin position="299"/>
        <end position="321"/>
    </location>
</feature>
<dbReference type="HOGENOM" id="CLU_388011_0_0_1"/>
<organism evidence="3">
    <name type="scientific">Oryza brachyantha</name>
    <name type="common">malo sina</name>
    <dbReference type="NCBI Taxonomy" id="4533"/>
    <lineage>
        <taxon>Eukaryota</taxon>
        <taxon>Viridiplantae</taxon>
        <taxon>Streptophyta</taxon>
        <taxon>Embryophyta</taxon>
        <taxon>Tracheophyta</taxon>
        <taxon>Spermatophyta</taxon>
        <taxon>Magnoliopsida</taxon>
        <taxon>Liliopsida</taxon>
        <taxon>Poales</taxon>
        <taxon>Poaceae</taxon>
        <taxon>BOP clade</taxon>
        <taxon>Oryzoideae</taxon>
        <taxon>Oryzeae</taxon>
        <taxon>Oryzinae</taxon>
        <taxon>Oryza</taxon>
    </lineage>
</organism>
<dbReference type="Gramene" id="OB05G19920.1">
    <property type="protein sequence ID" value="OB05G19920.1"/>
    <property type="gene ID" value="OB05G19920"/>
</dbReference>
<protein>
    <recommendedName>
        <fullName evidence="2">Reverse transcriptase domain-containing protein</fullName>
    </recommendedName>
</protein>
<dbReference type="InterPro" id="IPR043502">
    <property type="entry name" value="DNA/RNA_pol_sf"/>
</dbReference>
<dbReference type="SUPFAM" id="SSF56672">
    <property type="entry name" value="DNA/RNA polymerases"/>
    <property type="match status" value="1"/>
</dbReference>
<proteinExistence type="predicted"/>